<evidence type="ECO:0000313" key="17">
    <source>
        <dbReference type="Proteomes" id="UP000009872"/>
    </source>
</evidence>
<keyword evidence="17" id="KW-1185">Reference proteome</keyword>
<dbReference type="SUPFAM" id="SSF46689">
    <property type="entry name" value="Homeodomain-like"/>
    <property type="match status" value="1"/>
</dbReference>
<evidence type="ECO:0000256" key="9">
    <source>
        <dbReference type="ARBA" id="ARBA00023015"/>
    </source>
</evidence>
<dbReference type="eggNOG" id="COG5002">
    <property type="taxonomic scope" value="Bacteria"/>
</dbReference>
<sequence>MISKILKFIWLLSFISLSIHISAKETDFYSLNSRLQIISVNEGLPQQAVTSITQDKKGFMWLGTYDGLCRYDGYTCNNYHHISGDTTSLSNNRVISTFEDSKGNIWIGTEGTPCLNLYNYDDDTFSIPEGQIWTDCRALTEGTDGVIWIGTSNGLFFFNIPDKSKRIIPHKTEIASLNNTIIKKIVHSSDKQLWILTSEEIICLDEDRNLVERHQDDFIRTAQDIYCDSTSSILVSHPQGLYIKEQNEMYFYKTEIANPLTTITQLKENVYIAGTEGDGIILINKDDGERKYSILSPALNSHSFFSSNLIRNFYVDKSKCLWIGSGHGGIAIMNLNSKHFRTLKMPNREARPLIRSILKDSQNRLWIGIKLGGVYMLENDSYTELNIDRKQNFNAIFEDAEYNIWICTNRNVYIYRNKRLYNLLDINGIPHDIYEKIHSASAIIQDNQGAIWIGGTGHLLRLKNLFKPDFQFHYFETPYTQDIFCMKKDIKGNLWFGSRSKGIYILNLDRQSNITDYKIITTKDSPIKSNQVWSICPSSEGQYVWIATDSGMSCIDLINRTILNIDTSPKLSNSKIMNIIEDDKGELWLNTSQGLLRYNPTTNYYREYYYNDGLCSNATTEASFFDDKNNTLYIGTINGITYFNPQEIKDNVYTAAPQITSLTINNFYEKSQNSQLISNSHKKNLLTKNQITIDHHNNNFTLNFLAPDFQNPARVYYAYILEGADSEWHYSTAQNRSASYNQLRAGIYTFRVRAANCDGIWSNTERSISIKVEPAPWNTWWAYTLYVLTIIGIILIIFRYYAIQYKLKKDIQIEHIQREHERILNDTKLKFHTNISHEIRTALTLISAPLNDVLLNNDPSSNSTKLNIIQRNVEHLNNLVYQFLDLRKIDKEAVPLQVKKINIVFIIKDIFIRFEEAASLHKIDFNLLYETSDIIGYFDQDKVIKIISNLISNALKFTPEEGCVTVFVTQDKEWVELAVEDTGCGIAPDEIEHIFDRYYQNKQWQNSGMGIGLALVQHLVTLHKGTISVKNLPTEGGTIFSVKLPLGEEYYTEDELIIEEQASSIPEDVFYFESKFTIMIVEDNQDMREYLYLNLTKKYNVITACNVDTAMDKIQKHIPDLILLDIMLQEKSGLELCTMLKGNLITNHIPILILSAKASQEDIELGYSKGAEDYILKPFSIEVLLMKISNIILYRQKPSIQGSTPTEIEHSQITTNPFMDKLLEIIQENIHNSEFGVGTICENLNISRTQLYRKIKATTNLSINALIRDYRMKQAYKLLQDKNYNISEVMYQVGINSNSYFTKTFREYYGILPSEYIKKRNNN</sequence>
<keyword evidence="10" id="KW-0804">Transcription</keyword>
<dbReference type="Pfam" id="PF07495">
    <property type="entry name" value="Y_Y_Y"/>
    <property type="match status" value="1"/>
</dbReference>
<dbReference type="PROSITE" id="PS50110">
    <property type="entry name" value="RESPONSE_REGULATORY"/>
    <property type="match status" value="1"/>
</dbReference>
<dbReference type="GO" id="GO:0000155">
    <property type="term" value="F:phosphorelay sensor kinase activity"/>
    <property type="evidence" value="ECO:0007669"/>
    <property type="project" value="InterPro"/>
</dbReference>
<dbReference type="InterPro" id="IPR004358">
    <property type="entry name" value="Sig_transdc_His_kin-like_C"/>
</dbReference>
<dbReference type="Gene3D" id="2.60.40.10">
    <property type="entry name" value="Immunoglobulins"/>
    <property type="match status" value="1"/>
</dbReference>
<dbReference type="InterPro" id="IPR011123">
    <property type="entry name" value="Y_Y_Y"/>
</dbReference>
<dbReference type="STRING" id="742727.HMPREF9447_05280"/>
<dbReference type="SUPFAM" id="SSF52172">
    <property type="entry name" value="CheY-like"/>
    <property type="match status" value="1"/>
</dbReference>
<evidence type="ECO:0000256" key="11">
    <source>
        <dbReference type="PROSITE-ProRule" id="PRU00169"/>
    </source>
</evidence>
<feature type="domain" description="Response regulatory" evidence="15">
    <location>
        <begin position="1077"/>
        <end position="1192"/>
    </location>
</feature>
<dbReference type="Gene3D" id="3.40.50.2300">
    <property type="match status" value="1"/>
</dbReference>
<dbReference type="Pfam" id="PF02518">
    <property type="entry name" value="HATPase_c"/>
    <property type="match status" value="1"/>
</dbReference>
<dbReference type="InterPro" id="IPR005467">
    <property type="entry name" value="His_kinase_dom"/>
</dbReference>
<keyword evidence="5" id="KW-0547">Nucleotide-binding</keyword>
<dbReference type="RefSeq" id="WP_009132645.1">
    <property type="nucleotide sequence ID" value="NZ_JH992946.1"/>
</dbReference>
<dbReference type="InterPro" id="IPR001789">
    <property type="entry name" value="Sig_transdc_resp-reg_receiver"/>
</dbReference>
<dbReference type="eggNOG" id="COG3292">
    <property type="taxonomic scope" value="Bacteria"/>
</dbReference>
<dbReference type="InterPro" id="IPR011006">
    <property type="entry name" value="CheY-like_superfamily"/>
</dbReference>
<dbReference type="PANTHER" id="PTHR43547">
    <property type="entry name" value="TWO-COMPONENT HISTIDINE KINASE"/>
    <property type="match status" value="1"/>
</dbReference>
<dbReference type="Pfam" id="PF12833">
    <property type="entry name" value="HTH_18"/>
    <property type="match status" value="1"/>
</dbReference>
<dbReference type="GO" id="GO:0005524">
    <property type="term" value="F:ATP binding"/>
    <property type="evidence" value="ECO:0007669"/>
    <property type="project" value="UniProtKB-KW"/>
</dbReference>
<dbReference type="PANTHER" id="PTHR43547:SF2">
    <property type="entry name" value="HYBRID SIGNAL TRANSDUCTION HISTIDINE KINASE C"/>
    <property type="match status" value="1"/>
</dbReference>
<dbReference type="InterPro" id="IPR011110">
    <property type="entry name" value="Reg_prop"/>
</dbReference>
<feature type="domain" description="Histidine kinase" evidence="14">
    <location>
        <begin position="834"/>
        <end position="1048"/>
    </location>
</feature>
<dbReference type="InterPro" id="IPR018060">
    <property type="entry name" value="HTH_AraC"/>
</dbReference>
<dbReference type="InterPro" id="IPR003594">
    <property type="entry name" value="HATPase_dom"/>
</dbReference>
<keyword evidence="3 11" id="KW-0597">Phosphoprotein</keyword>
<keyword evidence="12" id="KW-1133">Transmembrane helix</keyword>
<feature type="transmembrane region" description="Helical" evidence="12">
    <location>
        <begin position="780"/>
        <end position="802"/>
    </location>
</feature>
<evidence type="ECO:0000256" key="12">
    <source>
        <dbReference type="SAM" id="Phobius"/>
    </source>
</evidence>
<dbReference type="FunFam" id="3.30.565.10:FF:000037">
    <property type="entry name" value="Hybrid sensor histidine kinase/response regulator"/>
    <property type="match status" value="1"/>
</dbReference>
<name>K9DX73_9BACE</name>
<dbReference type="PROSITE" id="PS50109">
    <property type="entry name" value="HIS_KIN"/>
    <property type="match status" value="1"/>
</dbReference>
<dbReference type="GO" id="GO:0043565">
    <property type="term" value="F:sequence-specific DNA binding"/>
    <property type="evidence" value="ECO:0007669"/>
    <property type="project" value="InterPro"/>
</dbReference>
<keyword evidence="4" id="KW-0808">Transferase</keyword>
<dbReference type="Gene3D" id="3.30.565.10">
    <property type="entry name" value="Histidine kinase-like ATPase, C-terminal domain"/>
    <property type="match status" value="1"/>
</dbReference>
<keyword evidence="12" id="KW-0812">Transmembrane</keyword>
<protein>
    <recommendedName>
        <fullName evidence="2">histidine kinase</fullName>
        <ecNumber evidence="2">2.7.13.3</ecNumber>
    </recommendedName>
</protein>
<evidence type="ECO:0000256" key="10">
    <source>
        <dbReference type="ARBA" id="ARBA00023163"/>
    </source>
</evidence>
<dbReference type="CDD" id="cd00075">
    <property type="entry name" value="HATPase"/>
    <property type="match status" value="1"/>
</dbReference>
<dbReference type="InterPro" id="IPR013783">
    <property type="entry name" value="Ig-like_fold"/>
</dbReference>
<keyword evidence="9" id="KW-0805">Transcription regulation</keyword>
<comment type="catalytic activity">
    <reaction evidence="1">
        <text>ATP + protein L-histidine = ADP + protein N-phospho-L-histidine.</text>
        <dbReference type="EC" id="2.7.13.3"/>
    </reaction>
</comment>
<dbReference type="Gene3D" id="2.130.10.10">
    <property type="entry name" value="YVTN repeat-like/Quinoprotein amine dehydrogenase"/>
    <property type="match status" value="3"/>
</dbReference>
<dbReference type="Proteomes" id="UP000009872">
    <property type="component" value="Unassembled WGS sequence"/>
</dbReference>
<comment type="caution">
    <text evidence="16">The sequence shown here is derived from an EMBL/GenBank/DDBJ whole genome shotgun (WGS) entry which is preliminary data.</text>
</comment>
<evidence type="ECO:0000256" key="1">
    <source>
        <dbReference type="ARBA" id="ARBA00000085"/>
    </source>
</evidence>
<dbReference type="Pfam" id="PF00072">
    <property type="entry name" value="Response_reg"/>
    <property type="match status" value="1"/>
</dbReference>
<dbReference type="InterPro" id="IPR015943">
    <property type="entry name" value="WD40/YVTN_repeat-like_dom_sf"/>
</dbReference>
<dbReference type="SMART" id="SM00388">
    <property type="entry name" value="HisKA"/>
    <property type="match status" value="1"/>
</dbReference>
<evidence type="ECO:0000259" key="13">
    <source>
        <dbReference type="PROSITE" id="PS01124"/>
    </source>
</evidence>
<feature type="modified residue" description="4-aspartylphosphate" evidence="11">
    <location>
        <position position="1125"/>
    </location>
</feature>
<evidence type="ECO:0000256" key="3">
    <source>
        <dbReference type="ARBA" id="ARBA00022553"/>
    </source>
</evidence>
<reference evidence="16 17" key="1">
    <citation type="submission" date="2012-09" db="EMBL/GenBank/DDBJ databases">
        <title>The Genome Sequence of Bacteroides oleiciplenus YIT 12058.</title>
        <authorList>
            <consortium name="The Broad Institute Genome Sequencing Platform"/>
            <person name="Earl A."/>
            <person name="Ward D."/>
            <person name="Feldgarden M."/>
            <person name="Gevers D."/>
            <person name="Morotomi M."/>
            <person name="Walker B."/>
            <person name="Young S.K."/>
            <person name="Zeng Q."/>
            <person name="Gargeya S."/>
            <person name="Fitzgerald M."/>
            <person name="Haas B."/>
            <person name="Abouelleil A."/>
            <person name="Alvarado L."/>
            <person name="Arachchi H.M."/>
            <person name="Berlin A.M."/>
            <person name="Chapman S.B."/>
            <person name="Goldberg J."/>
            <person name="Griggs A."/>
            <person name="Gujja S."/>
            <person name="Hansen M."/>
            <person name="Howarth C."/>
            <person name="Imamovic A."/>
            <person name="Larimer J."/>
            <person name="McCowen C."/>
            <person name="Montmayeur A."/>
            <person name="Murphy C."/>
            <person name="Neiman D."/>
            <person name="Pearson M."/>
            <person name="Priest M."/>
            <person name="Roberts A."/>
            <person name="Saif S."/>
            <person name="Shea T."/>
            <person name="Sisk P."/>
            <person name="Sykes S."/>
            <person name="Wortman J."/>
            <person name="Nusbaum C."/>
            <person name="Birren B."/>
        </authorList>
    </citation>
    <scope>NUCLEOTIDE SEQUENCE [LARGE SCALE GENOMIC DNA]</scope>
    <source>
        <strain evidence="16 17">YIT 12058</strain>
    </source>
</reference>
<dbReference type="CDD" id="cd00146">
    <property type="entry name" value="PKD"/>
    <property type="match status" value="1"/>
</dbReference>
<evidence type="ECO:0000256" key="7">
    <source>
        <dbReference type="ARBA" id="ARBA00022840"/>
    </source>
</evidence>
<dbReference type="InterPro" id="IPR036890">
    <property type="entry name" value="HATPase_C_sf"/>
</dbReference>
<dbReference type="EMBL" id="ADLF01000024">
    <property type="protein sequence ID" value="EKU87821.1"/>
    <property type="molecule type" value="Genomic_DNA"/>
</dbReference>
<evidence type="ECO:0000313" key="16">
    <source>
        <dbReference type="EMBL" id="EKU87821.1"/>
    </source>
</evidence>
<dbReference type="HOGENOM" id="CLU_000445_28_1_10"/>
<dbReference type="InterPro" id="IPR036097">
    <property type="entry name" value="HisK_dim/P_sf"/>
</dbReference>
<organism evidence="16 17">
    <name type="scientific">Bacteroides oleiciplenus YIT 12058</name>
    <dbReference type="NCBI Taxonomy" id="742727"/>
    <lineage>
        <taxon>Bacteria</taxon>
        <taxon>Pseudomonadati</taxon>
        <taxon>Bacteroidota</taxon>
        <taxon>Bacteroidia</taxon>
        <taxon>Bacteroidales</taxon>
        <taxon>Bacteroidaceae</taxon>
        <taxon>Bacteroides</taxon>
    </lineage>
</organism>
<evidence type="ECO:0000256" key="4">
    <source>
        <dbReference type="ARBA" id="ARBA00022679"/>
    </source>
</evidence>
<dbReference type="GO" id="GO:0003700">
    <property type="term" value="F:DNA-binding transcription factor activity"/>
    <property type="evidence" value="ECO:0007669"/>
    <property type="project" value="InterPro"/>
</dbReference>
<dbReference type="Gene3D" id="1.10.287.130">
    <property type="match status" value="1"/>
</dbReference>
<dbReference type="SMART" id="SM00448">
    <property type="entry name" value="REC"/>
    <property type="match status" value="1"/>
</dbReference>
<keyword evidence="12" id="KW-0472">Membrane</keyword>
<feature type="domain" description="HTH araC/xylS-type" evidence="13">
    <location>
        <begin position="1220"/>
        <end position="1319"/>
    </location>
</feature>
<gene>
    <name evidence="16" type="ORF">HMPREF9447_05280</name>
</gene>
<dbReference type="SUPFAM" id="SSF63829">
    <property type="entry name" value="Calcium-dependent phosphotriesterase"/>
    <property type="match status" value="2"/>
</dbReference>
<dbReference type="CDD" id="cd00082">
    <property type="entry name" value="HisKA"/>
    <property type="match status" value="1"/>
</dbReference>
<dbReference type="PATRIC" id="fig|742727.4.peg.5396"/>
<dbReference type="eggNOG" id="COG3706">
    <property type="taxonomic scope" value="Bacteria"/>
</dbReference>
<keyword evidence="8" id="KW-0902">Two-component regulatory system</keyword>
<proteinExistence type="predicted"/>
<dbReference type="Pfam" id="PF07494">
    <property type="entry name" value="Reg_prop"/>
    <property type="match status" value="2"/>
</dbReference>
<evidence type="ECO:0000259" key="14">
    <source>
        <dbReference type="PROSITE" id="PS50109"/>
    </source>
</evidence>
<dbReference type="PROSITE" id="PS01124">
    <property type="entry name" value="HTH_ARAC_FAMILY_2"/>
    <property type="match status" value="1"/>
</dbReference>
<accession>K9DX73</accession>
<dbReference type="SMART" id="SM00387">
    <property type="entry name" value="HATPase_c"/>
    <property type="match status" value="1"/>
</dbReference>
<evidence type="ECO:0000259" key="15">
    <source>
        <dbReference type="PROSITE" id="PS50110"/>
    </source>
</evidence>
<keyword evidence="6" id="KW-0418">Kinase</keyword>
<dbReference type="InterPro" id="IPR009057">
    <property type="entry name" value="Homeodomain-like_sf"/>
</dbReference>
<dbReference type="EC" id="2.7.13.3" evidence="2"/>
<evidence type="ECO:0000256" key="8">
    <source>
        <dbReference type="ARBA" id="ARBA00023012"/>
    </source>
</evidence>
<keyword evidence="7" id="KW-0067">ATP-binding</keyword>
<dbReference type="Gene3D" id="1.10.10.60">
    <property type="entry name" value="Homeodomain-like"/>
    <property type="match status" value="1"/>
</dbReference>
<dbReference type="SMART" id="SM00342">
    <property type="entry name" value="HTH_ARAC"/>
    <property type="match status" value="1"/>
</dbReference>
<dbReference type="Pfam" id="PF00512">
    <property type="entry name" value="HisKA"/>
    <property type="match status" value="1"/>
</dbReference>
<evidence type="ECO:0000256" key="2">
    <source>
        <dbReference type="ARBA" id="ARBA00012438"/>
    </source>
</evidence>
<dbReference type="SUPFAM" id="SSF47384">
    <property type="entry name" value="Homodimeric domain of signal transducing histidine kinase"/>
    <property type="match status" value="1"/>
</dbReference>
<dbReference type="PRINTS" id="PR00344">
    <property type="entry name" value="BCTRLSENSOR"/>
</dbReference>
<dbReference type="InterPro" id="IPR003661">
    <property type="entry name" value="HisK_dim/P_dom"/>
</dbReference>
<evidence type="ECO:0000256" key="6">
    <source>
        <dbReference type="ARBA" id="ARBA00022777"/>
    </source>
</evidence>
<dbReference type="SUPFAM" id="SSF55874">
    <property type="entry name" value="ATPase domain of HSP90 chaperone/DNA topoisomerase II/histidine kinase"/>
    <property type="match status" value="1"/>
</dbReference>
<evidence type="ECO:0000256" key="5">
    <source>
        <dbReference type="ARBA" id="ARBA00022741"/>
    </source>
</evidence>